<dbReference type="InterPro" id="IPR052533">
    <property type="entry name" value="WalJ/YycJ-like"/>
</dbReference>
<dbReference type="CDD" id="cd07733">
    <property type="entry name" value="YycJ-like_MBL-fold"/>
    <property type="match status" value="1"/>
</dbReference>
<reference evidence="3" key="1">
    <citation type="journal article" date="2015" name="Microbiology">
        <title>Genome of Methanoregula boonei 6A8 reveals adaptations to oligotrophic peatland environments.</title>
        <authorList>
            <person name="Braeuer S."/>
            <person name="Cadillo-Quiroz H."/>
            <person name="Kyrpides N."/>
            <person name="Woyke T."/>
            <person name="Goodwin L."/>
            <person name="Detter C."/>
            <person name="Podell S."/>
            <person name="Yavitt J.B."/>
            <person name="Zinder S.H."/>
        </authorList>
    </citation>
    <scope>NUCLEOTIDE SEQUENCE [LARGE SCALE GENOMIC DNA]</scope>
    <source>
        <strain evidence="3">DSM 21154 / JCM 14090 / 6A8</strain>
    </source>
</reference>
<dbReference type="InterPro" id="IPR036866">
    <property type="entry name" value="RibonucZ/Hydroxyglut_hydro"/>
</dbReference>
<sequence>MRCTILASGSKGNCTYVAGSNGSLLIDAGLSAKETFVRMTKTGCDPDRVAAILVTHEHGDHIRGLDVLARKLSCPVYGTQGTLAEFLSHRRTSDRPLQIQACQYDTAFSAGEFRVLPFATSHDAAEPCGFVLQENGSKIGYCTDTGIVTSHMLDLLRHCDGVVLESNHCPEMLANGPYPESLKRRIRSNRGHLSNPAAARVLQTLGKDVTQVVLSHLSEINNTPERARASARDGMGLFFEEKTLIVASQEGSSPDSPQEILL</sequence>
<protein>
    <submittedName>
        <fullName evidence="2">Beta-lactamase domain protein</fullName>
    </submittedName>
</protein>
<dbReference type="GeneID" id="5410129"/>
<feature type="domain" description="Metallo-beta-lactamase" evidence="1">
    <location>
        <begin position="11"/>
        <end position="192"/>
    </location>
</feature>
<dbReference type="STRING" id="456442.Mboo_2153"/>
<name>A7IAA6_METB6</name>
<proteinExistence type="predicted"/>
<dbReference type="HOGENOM" id="CLU_073253_0_0_2"/>
<dbReference type="RefSeq" id="WP_012107725.1">
    <property type="nucleotide sequence ID" value="NC_009712.1"/>
</dbReference>
<keyword evidence="3" id="KW-1185">Reference proteome</keyword>
<dbReference type="OrthoDB" id="53037at2157"/>
<accession>A7IAA6</accession>
<evidence type="ECO:0000259" key="1">
    <source>
        <dbReference type="SMART" id="SM00849"/>
    </source>
</evidence>
<dbReference type="Proteomes" id="UP000002408">
    <property type="component" value="Chromosome"/>
</dbReference>
<dbReference type="InterPro" id="IPR058121">
    <property type="entry name" value="WalJ/YycJ"/>
</dbReference>
<gene>
    <name evidence="2" type="ordered locus">Mboo_2153</name>
</gene>
<organism evidence="2 3">
    <name type="scientific">Methanoregula boonei (strain DSM 21154 / JCM 14090 / 6A8)</name>
    <dbReference type="NCBI Taxonomy" id="456442"/>
    <lineage>
        <taxon>Archaea</taxon>
        <taxon>Methanobacteriati</taxon>
        <taxon>Methanobacteriota</taxon>
        <taxon>Stenosarchaea group</taxon>
        <taxon>Methanomicrobia</taxon>
        <taxon>Methanomicrobiales</taxon>
        <taxon>Methanoregulaceae</taxon>
        <taxon>Methanoregula</taxon>
    </lineage>
</organism>
<dbReference type="SMART" id="SM00849">
    <property type="entry name" value="Lactamase_B"/>
    <property type="match status" value="1"/>
</dbReference>
<dbReference type="SUPFAM" id="SSF56281">
    <property type="entry name" value="Metallo-hydrolase/oxidoreductase"/>
    <property type="match status" value="1"/>
</dbReference>
<evidence type="ECO:0000313" key="3">
    <source>
        <dbReference type="Proteomes" id="UP000002408"/>
    </source>
</evidence>
<dbReference type="Pfam" id="PF12706">
    <property type="entry name" value="Lactamase_B_2"/>
    <property type="match status" value="1"/>
</dbReference>
<dbReference type="EMBL" id="CP000780">
    <property type="protein sequence ID" value="ABS56667.1"/>
    <property type="molecule type" value="Genomic_DNA"/>
</dbReference>
<evidence type="ECO:0000313" key="2">
    <source>
        <dbReference type="EMBL" id="ABS56667.1"/>
    </source>
</evidence>
<dbReference type="KEGG" id="mbn:Mboo_2153"/>
<dbReference type="Gene3D" id="3.60.15.10">
    <property type="entry name" value="Ribonuclease Z/Hydroxyacylglutathione hydrolase-like"/>
    <property type="match status" value="1"/>
</dbReference>
<dbReference type="AlphaFoldDB" id="A7IAA6"/>
<dbReference type="PANTHER" id="PTHR47619">
    <property type="entry name" value="METALLO-HYDROLASE YYCJ-RELATED"/>
    <property type="match status" value="1"/>
</dbReference>
<dbReference type="InterPro" id="IPR001279">
    <property type="entry name" value="Metallo-B-lactamas"/>
</dbReference>
<dbReference type="eggNOG" id="arCOG00502">
    <property type="taxonomic scope" value="Archaea"/>
</dbReference>
<dbReference type="PANTHER" id="PTHR47619:SF1">
    <property type="entry name" value="EXODEOXYRIBONUCLEASE WALJ"/>
    <property type="match status" value="1"/>
</dbReference>